<proteinExistence type="predicted"/>
<reference evidence="2" key="1">
    <citation type="submission" date="2020-10" db="EMBL/GenBank/DDBJ databases">
        <authorList>
            <person name="Han B."/>
            <person name="Lu T."/>
            <person name="Zhao Q."/>
            <person name="Huang X."/>
            <person name="Zhao Y."/>
        </authorList>
    </citation>
    <scope>NUCLEOTIDE SEQUENCE</scope>
</reference>
<gene>
    <name evidence="2" type="ORF">NCGR_LOCUS23773</name>
</gene>
<feature type="compositionally biased region" description="Basic and acidic residues" evidence="1">
    <location>
        <begin position="143"/>
        <end position="157"/>
    </location>
</feature>
<keyword evidence="3" id="KW-1185">Reference proteome</keyword>
<protein>
    <submittedName>
        <fullName evidence="2">Uncharacterized protein</fullName>
    </submittedName>
</protein>
<dbReference type="PANTHER" id="PTHR33325">
    <property type="entry name" value="ZINC FINGER, CCHC-TYPE-RELATED"/>
    <property type="match status" value="1"/>
</dbReference>
<organism evidence="2 3">
    <name type="scientific">Miscanthus lutarioriparius</name>
    <dbReference type="NCBI Taxonomy" id="422564"/>
    <lineage>
        <taxon>Eukaryota</taxon>
        <taxon>Viridiplantae</taxon>
        <taxon>Streptophyta</taxon>
        <taxon>Embryophyta</taxon>
        <taxon>Tracheophyta</taxon>
        <taxon>Spermatophyta</taxon>
        <taxon>Magnoliopsida</taxon>
        <taxon>Liliopsida</taxon>
        <taxon>Poales</taxon>
        <taxon>Poaceae</taxon>
        <taxon>PACMAD clade</taxon>
        <taxon>Panicoideae</taxon>
        <taxon>Andropogonodae</taxon>
        <taxon>Andropogoneae</taxon>
        <taxon>Saccharinae</taxon>
        <taxon>Miscanthus</taxon>
    </lineage>
</organism>
<dbReference type="Proteomes" id="UP000604825">
    <property type="component" value="Unassembled WGS sequence"/>
</dbReference>
<dbReference type="AlphaFoldDB" id="A0A811P6F2"/>
<dbReference type="OrthoDB" id="659512at2759"/>
<evidence type="ECO:0000256" key="1">
    <source>
        <dbReference type="SAM" id="MobiDB-lite"/>
    </source>
</evidence>
<dbReference type="EMBL" id="CAJGYO010000006">
    <property type="protein sequence ID" value="CAD6235585.1"/>
    <property type="molecule type" value="Genomic_DNA"/>
</dbReference>
<dbReference type="PANTHER" id="PTHR33325:SF11">
    <property type="entry name" value="COLD SHOCK DOMAIN-CONTAINING PROTEIN 4-LIKE"/>
    <property type="match status" value="1"/>
</dbReference>
<evidence type="ECO:0000313" key="3">
    <source>
        <dbReference type="Proteomes" id="UP000604825"/>
    </source>
</evidence>
<evidence type="ECO:0000313" key="2">
    <source>
        <dbReference type="EMBL" id="CAD6235585.1"/>
    </source>
</evidence>
<sequence>MASINNTKFKVLELNDKNYQTWALDFITELEMIEKTLETFHPTNMVLQEQYRSNKYMKYCDLIDVLLAAEAQNELLMKNFHMCPTGTQAHPEAHANFRNSNEWKKRQNPKVHFVQASVDVVIELHLPEPSEPTEKLESVAMDVDHNATDDHTAEKGDAYTGDDDFDLNNEDLLDEE</sequence>
<comment type="caution">
    <text evidence="2">The sequence shown here is derived from an EMBL/GenBank/DDBJ whole genome shotgun (WGS) entry which is preliminary data.</text>
</comment>
<feature type="region of interest" description="Disordered" evidence="1">
    <location>
        <begin position="143"/>
        <end position="176"/>
    </location>
</feature>
<name>A0A811P6F2_9POAL</name>
<feature type="compositionally biased region" description="Acidic residues" evidence="1">
    <location>
        <begin position="160"/>
        <end position="176"/>
    </location>
</feature>
<accession>A0A811P6F2</accession>